<feature type="compositionally biased region" description="Basic and acidic residues" evidence="1">
    <location>
        <begin position="75"/>
        <end position="84"/>
    </location>
</feature>
<dbReference type="Proteomes" id="UP000462055">
    <property type="component" value="Unassembled WGS sequence"/>
</dbReference>
<feature type="region of interest" description="Disordered" evidence="1">
    <location>
        <begin position="74"/>
        <end position="98"/>
    </location>
</feature>
<feature type="region of interest" description="Disordered" evidence="1">
    <location>
        <begin position="1"/>
        <end position="33"/>
    </location>
</feature>
<dbReference type="Pfam" id="PF04672">
    <property type="entry name" value="Methyltransf_19"/>
    <property type="match status" value="1"/>
</dbReference>
<dbReference type="InterPro" id="IPR006764">
    <property type="entry name" value="SAM_dep_MeTrfase_SAV2177_type"/>
</dbReference>
<gene>
    <name evidence="2" type="ORF">F8568_009195</name>
</gene>
<dbReference type="Gene3D" id="3.40.50.150">
    <property type="entry name" value="Vaccinia Virus protein VP39"/>
    <property type="match status" value="1"/>
</dbReference>
<proteinExistence type="predicted"/>
<protein>
    <submittedName>
        <fullName evidence="2">Uncharacterized protein</fullName>
    </submittedName>
</protein>
<reference evidence="2" key="1">
    <citation type="submission" date="2019-12" db="EMBL/GenBank/DDBJ databases">
        <title>Actinomadura physcomitrii sp. nov., a novel actinomycete isolated from moss [Physcomitrium sphaericum (Ludw) Fuernr].</title>
        <authorList>
            <person name="Zhuang X."/>
        </authorList>
    </citation>
    <scope>NUCLEOTIDE SEQUENCE [LARGE SCALE GENOMIC DNA]</scope>
    <source>
        <strain evidence="2">LD22</strain>
    </source>
</reference>
<evidence type="ECO:0000313" key="3">
    <source>
        <dbReference type="Proteomes" id="UP000462055"/>
    </source>
</evidence>
<dbReference type="AlphaFoldDB" id="A0A6I4MD44"/>
<comment type="caution">
    <text evidence="2">The sequence shown here is derived from an EMBL/GenBank/DDBJ whole genome shotgun (WGS) entry which is preliminary data.</text>
</comment>
<organism evidence="2 3">
    <name type="scientific">Actinomadura physcomitrii</name>
    <dbReference type="NCBI Taxonomy" id="2650748"/>
    <lineage>
        <taxon>Bacteria</taxon>
        <taxon>Bacillati</taxon>
        <taxon>Actinomycetota</taxon>
        <taxon>Actinomycetes</taxon>
        <taxon>Streptosporangiales</taxon>
        <taxon>Thermomonosporaceae</taxon>
        <taxon>Actinomadura</taxon>
    </lineage>
</organism>
<name>A0A6I4MD44_9ACTN</name>
<sequence length="146" mass="16488">MALLVGRQGQDTVGGRVQRRRLRGDQRRRQPGDALVEVAHPALHQPVGVERQGRARRDDRGDLLVLGRVRRVRHPERQPVRDGEVPGGPAGEGQQSRSHAEILRFFDGWDLLDPGLVHVPLWRPDDDDEVKDPERFLVFGGVGRRP</sequence>
<evidence type="ECO:0000256" key="1">
    <source>
        <dbReference type="SAM" id="MobiDB-lite"/>
    </source>
</evidence>
<dbReference type="EMBL" id="WBMS02000005">
    <property type="protein sequence ID" value="MWA00549.1"/>
    <property type="molecule type" value="Genomic_DNA"/>
</dbReference>
<keyword evidence="3" id="KW-1185">Reference proteome</keyword>
<accession>A0A6I4MD44</accession>
<dbReference type="InterPro" id="IPR029063">
    <property type="entry name" value="SAM-dependent_MTases_sf"/>
</dbReference>
<evidence type="ECO:0000313" key="2">
    <source>
        <dbReference type="EMBL" id="MWA00549.1"/>
    </source>
</evidence>